<reference evidence="1" key="1">
    <citation type="submission" date="2022-11" db="EMBL/GenBank/DDBJ databases">
        <authorList>
            <person name="Morgan W.R."/>
            <person name="Tartar A."/>
        </authorList>
    </citation>
    <scope>NUCLEOTIDE SEQUENCE</scope>
    <source>
        <strain evidence="1">ARSEF 373</strain>
    </source>
</reference>
<dbReference type="EMBL" id="DAKRPA010000253">
    <property type="protein sequence ID" value="DAZ94389.1"/>
    <property type="molecule type" value="Genomic_DNA"/>
</dbReference>
<accession>A0AAV2YM25</accession>
<dbReference type="Gene3D" id="3.80.10.10">
    <property type="entry name" value="Ribonuclease Inhibitor"/>
    <property type="match status" value="1"/>
</dbReference>
<evidence type="ECO:0000313" key="2">
    <source>
        <dbReference type="Proteomes" id="UP001146120"/>
    </source>
</evidence>
<organism evidence="1 2">
    <name type="scientific">Lagenidium giganteum</name>
    <dbReference type="NCBI Taxonomy" id="4803"/>
    <lineage>
        <taxon>Eukaryota</taxon>
        <taxon>Sar</taxon>
        <taxon>Stramenopiles</taxon>
        <taxon>Oomycota</taxon>
        <taxon>Peronosporomycetes</taxon>
        <taxon>Pythiales</taxon>
        <taxon>Pythiaceae</taxon>
    </lineage>
</organism>
<reference evidence="1" key="2">
    <citation type="journal article" date="2023" name="Microbiol Resour">
        <title>Decontamination and Annotation of the Draft Genome Sequence of the Oomycete Lagenidium giganteum ARSEF 373.</title>
        <authorList>
            <person name="Morgan W.R."/>
            <person name="Tartar A."/>
        </authorList>
    </citation>
    <scope>NUCLEOTIDE SEQUENCE</scope>
    <source>
        <strain evidence="1">ARSEF 373</strain>
    </source>
</reference>
<sequence>MIAYSLWFRRFTYGGRSKPKTQPATVRVTANATAPEPAGRFAEFKHRIISLFSVVFGRTGILGIEGNYFEVVFLVREIIETTLQSLQAYRMAQLVPRVWLNRCFVGVIVINCWSTPTVHHFCHHNLPLQRLLCLLFDVSLDFLSTVGVPAVLVQSYIKGYVPEIQNFPSPLWYNDVWLINIVNEFQLLLVASWTDLFGRMLFSVSLVMCLQNLKSLIRGRQPGSKHTVAPVADNSKAHTNATVKAKQPRLTLAQVLNVHAPAVTISFSSCGVGFHIHGELQPPPQQCAVVVHPLTGARPACSLLLVNCMKANVTGRMEEMESFMGALEPTSLEHIVIRNCPHVEIPPSLQHFHDIIGMKIYNSTIVRWDADAALTHTTNPNIVFLFGVHVNMSELPAGVQSEDFPRQLLDIEFSGTNLTTLSHDLHTKWIPRTVAVFEQSRFTSVPETLKLMDVGYLSLVLNQITEFPPELFSQPSARTRWLNGNPVTHMPSNLTLSRTVVAIRLTATNLTDVPDWANNADFISTVTLRAGGTPLCARIEKALATGNLSIVADIKNIYDKVDCTVFTGDDLTYYPSIAEAIYDNMPMNSHF</sequence>
<evidence type="ECO:0000313" key="1">
    <source>
        <dbReference type="EMBL" id="DAZ94389.1"/>
    </source>
</evidence>
<protein>
    <submittedName>
        <fullName evidence="1">Uncharacterized protein</fullName>
    </submittedName>
</protein>
<dbReference type="AlphaFoldDB" id="A0AAV2YM25"/>
<dbReference type="Proteomes" id="UP001146120">
    <property type="component" value="Unassembled WGS sequence"/>
</dbReference>
<dbReference type="SUPFAM" id="SSF52058">
    <property type="entry name" value="L domain-like"/>
    <property type="match status" value="1"/>
</dbReference>
<proteinExistence type="predicted"/>
<comment type="caution">
    <text evidence="1">The sequence shown here is derived from an EMBL/GenBank/DDBJ whole genome shotgun (WGS) entry which is preliminary data.</text>
</comment>
<gene>
    <name evidence="1" type="ORF">N0F65_003253</name>
</gene>
<keyword evidence="2" id="KW-1185">Reference proteome</keyword>
<name>A0AAV2YM25_9STRA</name>
<dbReference type="InterPro" id="IPR032675">
    <property type="entry name" value="LRR_dom_sf"/>
</dbReference>